<evidence type="ECO:0000256" key="1">
    <source>
        <dbReference type="SAM" id="MobiDB-lite"/>
    </source>
</evidence>
<evidence type="ECO:0000259" key="2">
    <source>
        <dbReference type="PROSITE" id="PS50031"/>
    </source>
</evidence>
<dbReference type="SMART" id="SM00027">
    <property type="entry name" value="EH"/>
    <property type="match status" value="1"/>
</dbReference>
<dbReference type="PANTHER" id="PTHR11216:SF170">
    <property type="entry name" value="DYNAMIN ASSOCIATED PROTEIN 160, ISOFORM D"/>
    <property type="match status" value="1"/>
</dbReference>
<dbReference type="GO" id="GO:0005886">
    <property type="term" value="C:plasma membrane"/>
    <property type="evidence" value="ECO:0007669"/>
    <property type="project" value="TreeGrafter"/>
</dbReference>
<feature type="non-terminal residue" evidence="4">
    <location>
        <position position="1"/>
    </location>
</feature>
<reference evidence="4" key="1">
    <citation type="journal article" date="2020" name="Fungal Divers.">
        <title>Resolving the Mortierellaceae phylogeny through synthesis of multi-gene phylogenetics and phylogenomics.</title>
        <authorList>
            <person name="Vandepol N."/>
            <person name="Liber J."/>
            <person name="Desiro A."/>
            <person name="Na H."/>
            <person name="Kennedy M."/>
            <person name="Barry K."/>
            <person name="Grigoriev I.V."/>
            <person name="Miller A.N."/>
            <person name="O'Donnell K."/>
            <person name="Stajich J.E."/>
            <person name="Bonito G."/>
        </authorList>
    </citation>
    <scope>NUCLEOTIDE SEQUENCE</scope>
    <source>
        <strain evidence="4">NRRL 28262</strain>
    </source>
</reference>
<proteinExistence type="predicted"/>
<dbReference type="PROSITE" id="PS50222">
    <property type="entry name" value="EF_HAND_2"/>
    <property type="match status" value="1"/>
</dbReference>
<dbReference type="Pfam" id="PF12763">
    <property type="entry name" value="EH"/>
    <property type="match status" value="2"/>
</dbReference>
<dbReference type="InterPro" id="IPR011992">
    <property type="entry name" value="EF-hand-dom_pair"/>
</dbReference>
<dbReference type="GO" id="GO:0006897">
    <property type="term" value="P:endocytosis"/>
    <property type="evidence" value="ECO:0007669"/>
    <property type="project" value="TreeGrafter"/>
</dbReference>
<keyword evidence="5" id="KW-1185">Reference proteome</keyword>
<organism evidence="4 5">
    <name type="scientific">Linnemannia exigua</name>
    <dbReference type="NCBI Taxonomy" id="604196"/>
    <lineage>
        <taxon>Eukaryota</taxon>
        <taxon>Fungi</taxon>
        <taxon>Fungi incertae sedis</taxon>
        <taxon>Mucoromycota</taxon>
        <taxon>Mortierellomycotina</taxon>
        <taxon>Mortierellomycetes</taxon>
        <taxon>Mortierellales</taxon>
        <taxon>Mortierellaceae</taxon>
        <taxon>Linnemannia</taxon>
    </lineage>
</organism>
<evidence type="ECO:0000313" key="4">
    <source>
        <dbReference type="EMBL" id="KAG0272011.1"/>
    </source>
</evidence>
<feature type="domain" description="EH" evidence="2">
    <location>
        <begin position="91"/>
        <end position="181"/>
    </location>
</feature>
<dbReference type="GO" id="GO:0005509">
    <property type="term" value="F:calcium ion binding"/>
    <property type="evidence" value="ECO:0007669"/>
    <property type="project" value="InterPro"/>
</dbReference>
<sequence>MKQGQARIWVLADTGNKGVLNQQGFSVAVKLIAHAQNGKTPSRTLINIDAPLPHFEGITPAKSADSPLSGSSNTPVVSHSTGSEPTITEGDRAKYASMFMACGPVNGLLDGDSARGVFLKSKLPVEKLSQIWGLADTKMRGSLDLADFTIAMFYIQRTMDGSITTLPASLPPSVLKAASGPTAGTGLLSSPVLSAQTLARQVTGGGMGIHNPAIARQMTGSISMGSSPLAKQNTGGVSTDIPWEISPEEKAKFDRFFDQLDTNGDGLVE</sequence>
<dbReference type="Gene3D" id="1.10.238.10">
    <property type="entry name" value="EF-hand"/>
    <property type="match status" value="2"/>
</dbReference>
<feature type="domain" description="EH" evidence="2">
    <location>
        <begin position="6"/>
        <end position="53"/>
    </location>
</feature>
<dbReference type="InterPro" id="IPR002048">
    <property type="entry name" value="EF_hand_dom"/>
</dbReference>
<dbReference type="GO" id="GO:0005737">
    <property type="term" value="C:cytoplasm"/>
    <property type="evidence" value="ECO:0007669"/>
    <property type="project" value="TreeGrafter"/>
</dbReference>
<dbReference type="AlphaFoldDB" id="A0AAD4D8Q5"/>
<evidence type="ECO:0000313" key="5">
    <source>
        <dbReference type="Proteomes" id="UP001194580"/>
    </source>
</evidence>
<dbReference type="CDD" id="cd00052">
    <property type="entry name" value="EH"/>
    <property type="match status" value="1"/>
</dbReference>
<gene>
    <name evidence="4" type="ORF">BGZ95_000117</name>
</gene>
<dbReference type="SUPFAM" id="SSF47473">
    <property type="entry name" value="EF-hand"/>
    <property type="match status" value="3"/>
</dbReference>
<feature type="domain" description="EF-hand" evidence="3">
    <location>
        <begin position="248"/>
        <end position="269"/>
    </location>
</feature>
<dbReference type="EMBL" id="JAAAIL010001010">
    <property type="protein sequence ID" value="KAG0272011.1"/>
    <property type="molecule type" value="Genomic_DNA"/>
</dbReference>
<name>A0AAD4D8Q5_9FUNG</name>
<evidence type="ECO:0000259" key="3">
    <source>
        <dbReference type="PROSITE" id="PS50222"/>
    </source>
</evidence>
<feature type="region of interest" description="Disordered" evidence="1">
    <location>
        <begin position="59"/>
        <end position="88"/>
    </location>
</feature>
<dbReference type="GO" id="GO:0016197">
    <property type="term" value="P:endosomal transport"/>
    <property type="evidence" value="ECO:0007669"/>
    <property type="project" value="TreeGrafter"/>
</dbReference>
<accession>A0AAD4D8Q5</accession>
<dbReference type="Proteomes" id="UP001194580">
    <property type="component" value="Unassembled WGS sequence"/>
</dbReference>
<comment type="caution">
    <text evidence="4">The sequence shown here is derived from an EMBL/GenBank/DDBJ whole genome shotgun (WGS) entry which is preliminary data.</text>
</comment>
<dbReference type="InterPro" id="IPR000261">
    <property type="entry name" value="EH_dom"/>
</dbReference>
<evidence type="ECO:0008006" key="6">
    <source>
        <dbReference type="Google" id="ProtNLM"/>
    </source>
</evidence>
<dbReference type="PROSITE" id="PS50031">
    <property type="entry name" value="EH"/>
    <property type="match status" value="2"/>
</dbReference>
<dbReference type="PANTHER" id="PTHR11216">
    <property type="entry name" value="EH DOMAIN"/>
    <property type="match status" value="1"/>
</dbReference>
<protein>
    <recommendedName>
        <fullName evidence="6">EH domain-containing protein</fullName>
    </recommendedName>
</protein>
<feature type="compositionally biased region" description="Polar residues" evidence="1">
    <location>
        <begin position="66"/>
        <end position="86"/>
    </location>
</feature>